<proteinExistence type="predicted"/>
<feature type="compositionally biased region" description="Basic and acidic residues" evidence="1">
    <location>
        <begin position="33"/>
        <end position="55"/>
    </location>
</feature>
<feature type="region of interest" description="Disordered" evidence="1">
    <location>
        <begin position="99"/>
        <end position="176"/>
    </location>
</feature>
<protein>
    <submittedName>
        <fullName evidence="2">Uncharacterized protein</fullName>
    </submittedName>
</protein>
<gene>
    <name evidence="2" type="ORF">AVDCRST_MAG60-576</name>
</gene>
<dbReference type="AlphaFoldDB" id="A0A6J4N3H8"/>
<feature type="compositionally biased region" description="Basic and acidic residues" evidence="1">
    <location>
        <begin position="65"/>
        <end position="77"/>
    </location>
</feature>
<feature type="compositionally biased region" description="Basic residues" evidence="1">
    <location>
        <begin position="122"/>
        <end position="131"/>
    </location>
</feature>
<evidence type="ECO:0000313" key="2">
    <source>
        <dbReference type="EMBL" id="CAA9376823.1"/>
    </source>
</evidence>
<accession>A0A6J4N3H8</accession>
<name>A0A6J4N3H8_9ACTN</name>
<feature type="region of interest" description="Disordered" evidence="1">
    <location>
        <begin position="21"/>
        <end position="85"/>
    </location>
</feature>
<evidence type="ECO:0000256" key="1">
    <source>
        <dbReference type="SAM" id="MobiDB-lite"/>
    </source>
</evidence>
<feature type="non-terminal residue" evidence="2">
    <location>
        <position position="1"/>
    </location>
</feature>
<reference evidence="2" key="1">
    <citation type="submission" date="2020-02" db="EMBL/GenBank/DDBJ databases">
        <authorList>
            <person name="Meier V. D."/>
        </authorList>
    </citation>
    <scope>NUCLEOTIDE SEQUENCE</scope>
    <source>
        <strain evidence="2">AVDCRST_MAG60</strain>
    </source>
</reference>
<organism evidence="2">
    <name type="scientific">uncultured Nocardioides sp</name>
    <dbReference type="NCBI Taxonomy" id="198441"/>
    <lineage>
        <taxon>Bacteria</taxon>
        <taxon>Bacillati</taxon>
        <taxon>Actinomycetota</taxon>
        <taxon>Actinomycetes</taxon>
        <taxon>Propionibacteriales</taxon>
        <taxon>Nocardioidaceae</taxon>
        <taxon>Nocardioides</taxon>
        <taxon>environmental samples</taxon>
    </lineage>
</organism>
<feature type="compositionally biased region" description="Basic residues" evidence="1">
    <location>
        <begin position="21"/>
        <end position="32"/>
    </location>
</feature>
<dbReference type="EMBL" id="CADCUN010000061">
    <property type="protein sequence ID" value="CAA9376823.1"/>
    <property type="molecule type" value="Genomic_DNA"/>
</dbReference>
<sequence>ALIPTSGALRCPHARCPGCHRHHRGRVPRTRRERPVRCRRHDRDPGQEVRQEPRSAPRAGCPPARDADPGREADRARPTRRRLLLRRCRPQRLRLLRPDLLQLPSRRPGRSADVRGPGGVHPSRRQAGHASRRPDVLPRRRQRLPRRDLPGLPERSGHDGQLASAGQQCPGVGGVDEQLVRRDAAL</sequence>
<feature type="non-terminal residue" evidence="2">
    <location>
        <position position="186"/>
    </location>
</feature>